<dbReference type="EMBL" id="KL584752">
    <property type="protein sequence ID" value="KEQ98100.1"/>
    <property type="molecule type" value="Genomic_DNA"/>
</dbReference>
<dbReference type="HOGENOM" id="CLU_038720_0_0_1"/>
<dbReference type="GeneID" id="25362516"/>
<evidence type="ECO:0000313" key="2">
    <source>
        <dbReference type="EMBL" id="KEQ98100.1"/>
    </source>
</evidence>
<reference evidence="2 3" key="1">
    <citation type="journal article" date="2014" name="BMC Genomics">
        <title>Genome sequencing of four Aureobasidium pullulans varieties: biotechnological potential, stress tolerance, and description of new species.</title>
        <authorList>
            <person name="Gostin Ar C."/>
            <person name="Ohm R.A."/>
            <person name="Kogej T."/>
            <person name="Sonjak S."/>
            <person name="Turk M."/>
            <person name="Zajc J."/>
            <person name="Zalar P."/>
            <person name="Grube M."/>
            <person name="Sun H."/>
            <person name="Han J."/>
            <person name="Sharma A."/>
            <person name="Chiniquy J."/>
            <person name="Ngan C.Y."/>
            <person name="Lipzen A."/>
            <person name="Barry K."/>
            <person name="Grigoriev I.V."/>
            <person name="Gunde-Cimerman N."/>
        </authorList>
    </citation>
    <scope>NUCLEOTIDE SEQUENCE [LARGE SCALE GENOMIC DNA]</scope>
    <source>
        <strain evidence="2 3">EXF-2481</strain>
    </source>
</reference>
<dbReference type="Gene3D" id="1.50.10.10">
    <property type="match status" value="1"/>
</dbReference>
<evidence type="ECO:0000313" key="3">
    <source>
        <dbReference type="Proteomes" id="UP000030641"/>
    </source>
</evidence>
<dbReference type="SUPFAM" id="SSF48208">
    <property type="entry name" value="Six-hairpin glycosidases"/>
    <property type="match status" value="1"/>
</dbReference>
<keyword evidence="3" id="KW-1185">Reference proteome</keyword>
<dbReference type="STRING" id="1043005.A0A074YK94"/>
<organism evidence="2 3">
    <name type="scientific">Aureobasidium subglaciale (strain EXF-2481)</name>
    <name type="common">Aureobasidium pullulans var. subglaciale</name>
    <dbReference type="NCBI Taxonomy" id="1043005"/>
    <lineage>
        <taxon>Eukaryota</taxon>
        <taxon>Fungi</taxon>
        <taxon>Dikarya</taxon>
        <taxon>Ascomycota</taxon>
        <taxon>Pezizomycotina</taxon>
        <taxon>Dothideomycetes</taxon>
        <taxon>Dothideomycetidae</taxon>
        <taxon>Dothideales</taxon>
        <taxon>Saccotheciaceae</taxon>
        <taxon>Aureobasidium</taxon>
    </lineage>
</organism>
<keyword evidence="1 2" id="KW-0378">Hydrolase</keyword>
<dbReference type="AlphaFoldDB" id="A0A074YK94"/>
<dbReference type="GO" id="GO:0016787">
    <property type="term" value="F:hydrolase activity"/>
    <property type="evidence" value="ECO:0007669"/>
    <property type="project" value="UniProtKB-KW"/>
</dbReference>
<dbReference type="OrthoDB" id="540611at2759"/>
<accession>A0A074YK94</accession>
<dbReference type="InterPro" id="IPR010905">
    <property type="entry name" value="Glyco_hydro_88"/>
</dbReference>
<dbReference type="InterPro" id="IPR052043">
    <property type="entry name" value="PolySaccharide_Degr_Enz"/>
</dbReference>
<name>A0A074YK94_AURSE</name>
<dbReference type="InParanoid" id="A0A074YK94"/>
<dbReference type="GO" id="GO:0005975">
    <property type="term" value="P:carbohydrate metabolic process"/>
    <property type="evidence" value="ECO:0007669"/>
    <property type="project" value="InterPro"/>
</dbReference>
<proteinExistence type="predicted"/>
<dbReference type="RefSeq" id="XP_013346581.1">
    <property type="nucleotide sequence ID" value="XM_013491127.1"/>
</dbReference>
<dbReference type="OMA" id="DGMYSFA"/>
<dbReference type="Pfam" id="PF07470">
    <property type="entry name" value="Glyco_hydro_88"/>
    <property type="match status" value="1"/>
</dbReference>
<dbReference type="InterPro" id="IPR008928">
    <property type="entry name" value="6-hairpin_glycosidase_sf"/>
</dbReference>
<gene>
    <name evidence="2" type="ORF">AUEXF2481DRAFT_2084</name>
</gene>
<dbReference type="PANTHER" id="PTHR33886">
    <property type="entry name" value="UNSATURATED RHAMNOGALACTURONAN HYDROLASE (EUROFUNG)"/>
    <property type="match status" value="1"/>
</dbReference>
<dbReference type="PANTHER" id="PTHR33886:SF11">
    <property type="entry name" value="WALL GLYCOSYL HYDROLASE YTER, PUTATIVE (AFU_ORTHOLOGUE AFUA_2G14630)-RELATED"/>
    <property type="match status" value="1"/>
</dbReference>
<sequence length="424" mass="45942">MRVDRSWTFALYAFGTSAAQALQCPPLAQHYAFQMIASNIERGQGAAASTSGTGLIELGIFYQALRQGIAATDDTIQKQEWTAYLRNSTASAIPLFTDATLSAQYPLDRFSIGTEMIQQSKERHDDGLNLAIQVLQESLKQQPCNANGGLWYYNNANNLSAYQNLSYTDGMYSYPTFAILSSDNSPNDKGLFGSAAVLEQLEILKAICDDGTGLLVHGYDALKYHSWANSETGASPSVWGRSLAWYTLGVVEALAALQASTSSNTILETRIARENMMALLNDLLRAQLIAIERGLAVNGRYSVWQVVDLPGATINSTQNFVEMSASLMTAYSLLKSARVGFIKESKLRVKAIAAGIGLWDNVLETQVTRDTNGTLNLGGTSSIASLSPQNVNAEYYSARPTLNNSLIGTSAFILASLELEKLCS</sequence>
<dbReference type="InterPro" id="IPR012341">
    <property type="entry name" value="6hp_glycosidase-like_sf"/>
</dbReference>
<dbReference type="Proteomes" id="UP000030641">
    <property type="component" value="Unassembled WGS sequence"/>
</dbReference>
<protein>
    <submittedName>
        <fullName evidence="2">Glycoside hydrolase family 105 protein</fullName>
    </submittedName>
</protein>
<evidence type="ECO:0000256" key="1">
    <source>
        <dbReference type="ARBA" id="ARBA00022801"/>
    </source>
</evidence>